<proteinExistence type="predicted"/>
<evidence type="ECO:0000256" key="1">
    <source>
        <dbReference type="SAM" id="Phobius"/>
    </source>
</evidence>
<evidence type="ECO:0000313" key="2">
    <source>
        <dbReference type="EMBL" id="RHM08869.1"/>
    </source>
</evidence>
<keyword evidence="3" id="KW-1185">Reference proteome</keyword>
<organism evidence="2 3">
    <name type="scientific">Amedibacillus dolichus</name>
    <dbReference type="NCBI Taxonomy" id="31971"/>
    <lineage>
        <taxon>Bacteria</taxon>
        <taxon>Bacillati</taxon>
        <taxon>Bacillota</taxon>
        <taxon>Erysipelotrichia</taxon>
        <taxon>Erysipelotrichales</taxon>
        <taxon>Erysipelotrichaceae</taxon>
        <taxon>Amedibacillus</taxon>
    </lineage>
</organism>
<feature type="transmembrane region" description="Helical" evidence="1">
    <location>
        <begin position="145"/>
        <end position="163"/>
    </location>
</feature>
<keyword evidence="1" id="KW-0472">Membrane</keyword>
<gene>
    <name evidence="2" type="ORF">DWZ83_07795</name>
</gene>
<keyword evidence="1" id="KW-1133">Transmembrane helix</keyword>
<protein>
    <submittedName>
        <fullName evidence="2">Uncharacterized protein</fullName>
    </submittedName>
</protein>
<evidence type="ECO:0000313" key="3">
    <source>
        <dbReference type="Proteomes" id="UP000284868"/>
    </source>
</evidence>
<sequence>MDMKEKENLEIAEDFDVEERQQVIFEKGIHELFIGFEKQKDLLSEHAYSQLKELLLKAPSSIHSNTYIEVMYMLGKYYDLKENRNGARYCAMRMLQMKEQQEKTHKKGMRNIEAVAFEFSLSMNGFLHKYTDFLEQVYHSIRMKLLIVSGLLLFVAFMILRIFAKVDPIIAFLEAFLLSGLNYYIQGRKMPSMFRKNQLRAIEQYVDSELQDFDARYVKL</sequence>
<feature type="transmembrane region" description="Helical" evidence="1">
    <location>
        <begin position="169"/>
        <end position="185"/>
    </location>
</feature>
<accession>A0A415P879</accession>
<keyword evidence="1" id="KW-0812">Transmembrane</keyword>
<dbReference type="AlphaFoldDB" id="A0A415P879"/>
<reference evidence="2 3" key="1">
    <citation type="submission" date="2018-08" db="EMBL/GenBank/DDBJ databases">
        <title>A genome reference for cultivated species of the human gut microbiota.</title>
        <authorList>
            <person name="Zou Y."/>
            <person name="Xue W."/>
            <person name="Luo G."/>
        </authorList>
    </citation>
    <scope>NUCLEOTIDE SEQUENCE [LARGE SCALE GENOMIC DNA]</scope>
    <source>
        <strain evidence="2 3">AF35-6BH</strain>
    </source>
</reference>
<comment type="caution">
    <text evidence="2">The sequence shown here is derived from an EMBL/GenBank/DDBJ whole genome shotgun (WGS) entry which is preliminary data.</text>
</comment>
<dbReference type="Proteomes" id="UP000284868">
    <property type="component" value="Unassembled WGS sequence"/>
</dbReference>
<dbReference type="EMBL" id="QRPK01000043">
    <property type="protein sequence ID" value="RHM08869.1"/>
    <property type="molecule type" value="Genomic_DNA"/>
</dbReference>
<name>A0A415P879_9FIRM</name>